<comment type="caution">
    <text evidence="9">The sequence shown here is derived from an EMBL/GenBank/DDBJ whole genome shotgun (WGS) entry which is preliminary data.</text>
</comment>
<feature type="transmembrane region" description="Helical" evidence="7">
    <location>
        <begin position="94"/>
        <end position="112"/>
    </location>
</feature>
<evidence type="ECO:0000256" key="4">
    <source>
        <dbReference type="ARBA" id="ARBA00022692"/>
    </source>
</evidence>
<dbReference type="InterPro" id="IPR000620">
    <property type="entry name" value="EamA_dom"/>
</dbReference>
<protein>
    <submittedName>
        <fullName evidence="9">EamA family transporter</fullName>
    </submittedName>
</protein>
<feature type="transmembrane region" description="Helical" evidence="7">
    <location>
        <begin position="259"/>
        <end position="276"/>
    </location>
</feature>
<dbReference type="InterPro" id="IPR037185">
    <property type="entry name" value="EmrE-like"/>
</dbReference>
<evidence type="ECO:0000256" key="7">
    <source>
        <dbReference type="SAM" id="Phobius"/>
    </source>
</evidence>
<feature type="domain" description="EamA" evidence="8">
    <location>
        <begin position="144"/>
        <end position="274"/>
    </location>
</feature>
<sequence>MTRGASPTVASGLVVVGLICQEVGASISVLLFPQVGPLGIVFLRLAFSAMVLLLIARPTLRGHSWPAWRGVLVFGLVLALMNALFYLALERLPLGVTVTIEVLGPLVLSVVAARRGVAWLWALLALVGVVALAGGGWERLDPVGVAFALGAAASWALYILSSARVGSDFPRLDGLALAMTVGALAAAPLGTFAAGSALLRLDLLALGASVAVLSSTIPYALELFALRRVAASAFAILMSLAPATAAIAGLVLLGQQLSWLEVLGIALVIAASIGAVRTAPARPRKGAAGEPEPPTAAPIA</sequence>
<dbReference type="SUPFAM" id="SSF103481">
    <property type="entry name" value="Multidrug resistance efflux transporter EmrE"/>
    <property type="match status" value="2"/>
</dbReference>
<feature type="transmembrane region" description="Helical" evidence="7">
    <location>
        <begin position="67"/>
        <end position="88"/>
    </location>
</feature>
<feature type="transmembrane region" description="Helical" evidence="7">
    <location>
        <begin position="175"/>
        <end position="197"/>
    </location>
</feature>
<evidence type="ECO:0000256" key="2">
    <source>
        <dbReference type="ARBA" id="ARBA00007362"/>
    </source>
</evidence>
<accession>A0ABN2ICN7</accession>
<keyword evidence="4 7" id="KW-0812">Transmembrane</keyword>
<evidence type="ECO:0000259" key="8">
    <source>
        <dbReference type="Pfam" id="PF00892"/>
    </source>
</evidence>
<dbReference type="Pfam" id="PF00892">
    <property type="entry name" value="EamA"/>
    <property type="match status" value="1"/>
</dbReference>
<gene>
    <name evidence="9" type="ORF">GCM10009808_20310</name>
</gene>
<organism evidence="9 10">
    <name type="scientific">Microbacterium sediminicola</name>
    <dbReference type="NCBI Taxonomy" id="415210"/>
    <lineage>
        <taxon>Bacteria</taxon>
        <taxon>Bacillati</taxon>
        <taxon>Actinomycetota</taxon>
        <taxon>Actinomycetes</taxon>
        <taxon>Micrococcales</taxon>
        <taxon>Microbacteriaceae</taxon>
        <taxon>Microbacterium</taxon>
    </lineage>
</organism>
<dbReference type="RefSeq" id="WP_344072208.1">
    <property type="nucleotide sequence ID" value="NZ_BAAAPL010000002.1"/>
</dbReference>
<name>A0ABN2ICN7_9MICO</name>
<keyword evidence="5 7" id="KW-1133">Transmembrane helix</keyword>
<feature type="transmembrane region" description="Helical" evidence="7">
    <location>
        <begin position="233"/>
        <end position="253"/>
    </location>
</feature>
<comment type="similarity">
    <text evidence="2">Belongs to the EamA transporter family.</text>
</comment>
<keyword evidence="6 7" id="KW-0472">Membrane</keyword>
<keyword evidence="3" id="KW-1003">Cell membrane</keyword>
<dbReference type="PANTHER" id="PTHR42920">
    <property type="entry name" value="OS03G0707200 PROTEIN-RELATED"/>
    <property type="match status" value="1"/>
</dbReference>
<feature type="transmembrane region" description="Helical" evidence="7">
    <location>
        <begin position="35"/>
        <end position="55"/>
    </location>
</feature>
<evidence type="ECO:0000256" key="6">
    <source>
        <dbReference type="ARBA" id="ARBA00023136"/>
    </source>
</evidence>
<evidence type="ECO:0000256" key="5">
    <source>
        <dbReference type="ARBA" id="ARBA00022989"/>
    </source>
</evidence>
<dbReference type="EMBL" id="BAAAPL010000002">
    <property type="protein sequence ID" value="GAA1702323.1"/>
    <property type="molecule type" value="Genomic_DNA"/>
</dbReference>
<evidence type="ECO:0000313" key="10">
    <source>
        <dbReference type="Proteomes" id="UP001501690"/>
    </source>
</evidence>
<evidence type="ECO:0000256" key="1">
    <source>
        <dbReference type="ARBA" id="ARBA00004651"/>
    </source>
</evidence>
<comment type="subcellular location">
    <subcellularLocation>
        <location evidence="1">Cell membrane</location>
        <topology evidence="1">Multi-pass membrane protein</topology>
    </subcellularLocation>
</comment>
<feature type="transmembrane region" description="Helical" evidence="7">
    <location>
        <begin position="203"/>
        <end position="221"/>
    </location>
</feature>
<evidence type="ECO:0000256" key="3">
    <source>
        <dbReference type="ARBA" id="ARBA00022475"/>
    </source>
</evidence>
<reference evidence="9 10" key="1">
    <citation type="journal article" date="2019" name="Int. J. Syst. Evol. Microbiol.">
        <title>The Global Catalogue of Microorganisms (GCM) 10K type strain sequencing project: providing services to taxonomists for standard genome sequencing and annotation.</title>
        <authorList>
            <consortium name="The Broad Institute Genomics Platform"/>
            <consortium name="The Broad Institute Genome Sequencing Center for Infectious Disease"/>
            <person name="Wu L."/>
            <person name="Ma J."/>
        </authorList>
    </citation>
    <scope>NUCLEOTIDE SEQUENCE [LARGE SCALE GENOMIC DNA]</scope>
    <source>
        <strain evidence="9 10">JCM 15577</strain>
    </source>
</reference>
<keyword evidence="10" id="KW-1185">Reference proteome</keyword>
<feature type="transmembrane region" description="Helical" evidence="7">
    <location>
        <begin position="119"/>
        <end position="137"/>
    </location>
</feature>
<feature type="transmembrane region" description="Helical" evidence="7">
    <location>
        <begin position="143"/>
        <end position="163"/>
    </location>
</feature>
<dbReference type="InterPro" id="IPR051258">
    <property type="entry name" value="Diverse_Substrate_Transporter"/>
</dbReference>
<dbReference type="Proteomes" id="UP001501690">
    <property type="component" value="Unassembled WGS sequence"/>
</dbReference>
<proteinExistence type="inferred from homology"/>
<evidence type="ECO:0000313" key="9">
    <source>
        <dbReference type="EMBL" id="GAA1702323.1"/>
    </source>
</evidence>
<dbReference type="PANTHER" id="PTHR42920:SF5">
    <property type="entry name" value="EAMA DOMAIN-CONTAINING PROTEIN"/>
    <property type="match status" value="1"/>
</dbReference>